<feature type="compositionally biased region" description="Low complexity" evidence="7">
    <location>
        <begin position="293"/>
        <end position="302"/>
    </location>
</feature>
<dbReference type="InterPro" id="IPR044457">
    <property type="entry name" value="ADAR1_DSRM_3"/>
</dbReference>
<dbReference type="Proteomes" id="UP000694620">
    <property type="component" value="Chromosome 2"/>
</dbReference>
<dbReference type="SMART" id="SM00550">
    <property type="entry name" value="Zalpha"/>
    <property type="match status" value="2"/>
</dbReference>
<dbReference type="Gene3D" id="3.30.160.20">
    <property type="match status" value="3"/>
</dbReference>
<dbReference type="Pfam" id="PF02295">
    <property type="entry name" value="z-alpha"/>
    <property type="match status" value="2"/>
</dbReference>
<dbReference type="PANTHER" id="PTHR10910:SF107">
    <property type="entry name" value="DOUBLE-STRANDED RNA-SPECIFIC ADENOSINE DEAMINASE"/>
    <property type="match status" value="1"/>
</dbReference>
<dbReference type="GO" id="GO:0006396">
    <property type="term" value="P:RNA processing"/>
    <property type="evidence" value="ECO:0007669"/>
    <property type="project" value="InterPro"/>
</dbReference>
<dbReference type="PROSITE" id="PS50137">
    <property type="entry name" value="DS_RBD"/>
    <property type="match status" value="3"/>
</dbReference>
<evidence type="ECO:0000256" key="7">
    <source>
        <dbReference type="SAM" id="MobiDB-lite"/>
    </source>
</evidence>
<dbReference type="PROSITE" id="PS50141">
    <property type="entry name" value="A_DEAMIN_EDITASE"/>
    <property type="match status" value="1"/>
</dbReference>
<dbReference type="InterPro" id="IPR036390">
    <property type="entry name" value="WH_DNA-bd_sf"/>
</dbReference>
<dbReference type="RefSeq" id="XP_028650702.1">
    <property type="nucleotide sequence ID" value="XM_028794869.2"/>
</dbReference>
<dbReference type="GeneID" id="114646604"/>
<feature type="region of interest" description="Disordered" evidence="7">
    <location>
        <begin position="1"/>
        <end position="36"/>
    </location>
</feature>
<dbReference type="Gene3D" id="1.10.10.10">
    <property type="entry name" value="Winged helix-like DNA-binding domain superfamily/Winged helix DNA-binding domain"/>
    <property type="match status" value="2"/>
</dbReference>
<dbReference type="GO" id="GO:0008251">
    <property type="term" value="F:tRNA-specific adenosine deaminase activity"/>
    <property type="evidence" value="ECO:0007669"/>
    <property type="project" value="TreeGrafter"/>
</dbReference>
<protein>
    <submittedName>
        <fullName evidence="11">Adenosine deaminase RNA specific</fullName>
    </submittedName>
</protein>
<feature type="domain" description="DRBM" evidence="8">
    <location>
        <begin position="734"/>
        <end position="802"/>
    </location>
</feature>
<evidence type="ECO:0000256" key="5">
    <source>
        <dbReference type="ARBA" id="ARBA00023158"/>
    </source>
</evidence>
<evidence type="ECO:0000313" key="12">
    <source>
        <dbReference type="Proteomes" id="UP000694620"/>
    </source>
</evidence>
<keyword evidence="3" id="KW-0677">Repeat</keyword>
<dbReference type="SUPFAM" id="SSF54768">
    <property type="entry name" value="dsRNA-binding domain-like"/>
    <property type="match status" value="3"/>
</dbReference>
<evidence type="ECO:0000256" key="6">
    <source>
        <dbReference type="PROSITE-ProRule" id="PRU00266"/>
    </source>
</evidence>
<evidence type="ECO:0000256" key="2">
    <source>
        <dbReference type="ARBA" id="ARBA00022490"/>
    </source>
</evidence>
<dbReference type="AlphaFoldDB" id="A0A8C4RZA3"/>
<organism evidence="11 12">
    <name type="scientific">Erpetoichthys calabaricus</name>
    <name type="common">Rope fish</name>
    <name type="synonym">Calamoichthys calabaricus</name>
    <dbReference type="NCBI Taxonomy" id="27687"/>
    <lineage>
        <taxon>Eukaryota</taxon>
        <taxon>Metazoa</taxon>
        <taxon>Chordata</taxon>
        <taxon>Craniata</taxon>
        <taxon>Vertebrata</taxon>
        <taxon>Euteleostomi</taxon>
        <taxon>Actinopterygii</taxon>
        <taxon>Polypteriformes</taxon>
        <taxon>Polypteridae</taxon>
        <taxon>Erpetoichthys</taxon>
    </lineage>
</organism>
<dbReference type="GeneTree" id="ENSGT00940000157243"/>
<accession>A0A8C4RZA3</accession>
<feature type="domain" description="Z-binding" evidence="9">
    <location>
        <begin position="162"/>
        <end position="228"/>
    </location>
</feature>
<dbReference type="GO" id="GO:0003725">
    <property type="term" value="F:double-stranded RNA binding"/>
    <property type="evidence" value="ECO:0007669"/>
    <property type="project" value="TreeGrafter"/>
</dbReference>
<evidence type="ECO:0000313" key="11">
    <source>
        <dbReference type="Ensembl" id="ENSECRP00000007257.1"/>
    </source>
</evidence>
<feature type="compositionally biased region" description="Acidic residues" evidence="7">
    <location>
        <begin position="274"/>
        <end position="292"/>
    </location>
</feature>
<dbReference type="RefSeq" id="XP_051779206.1">
    <property type="nucleotide sequence ID" value="XM_051923246.1"/>
</dbReference>
<dbReference type="PANTHER" id="PTHR10910">
    <property type="entry name" value="EUKARYOTE SPECIFIC DSRNA BINDING PROTEIN"/>
    <property type="match status" value="1"/>
</dbReference>
<reference evidence="11" key="2">
    <citation type="submission" date="2025-08" db="UniProtKB">
        <authorList>
            <consortium name="Ensembl"/>
        </authorList>
    </citation>
    <scope>IDENTIFICATION</scope>
</reference>
<sequence length="1210" mass="133990">MNRGGGRARASCPSSNNRNRSHFHGNHSRGYLNRQSNLSTTRFVPFSSTPDILPNTDFHRQQVQFLTGQNSEAPQYRRQPLPPDASIPFLQQEQPVQLPTERHPTFIQDSTNCSSWFYQQAYHSRNHFSNNYHSKTHRNRPFNKRRQQLSVNSLTNHFHQLTIKEGDNNQDILGILETLAPGENISAFTIARQLKIEKKVVNRFLYSLRSQGRVQSEGDKPPLWSLAPLKVEGRVEPAAVQSSENITLDTHCCAVSTQIEVSSVVSSQSFEEDKSNEEEEEEEEETWEEESENSSSSSEETQTEILNMYDIKEKICEYLFNAGKSTALSISKNLGFKTAKQVNSTLIELENQGDLNRDQAKSNTWDLTNKKRERMNRHKKAADVHGQQISAVATGQVHFESSDVLDCQSAIDSSTDVGNGQLVAESSGIPALEFNTSASSTLATPQTAVCNSMEDGQWASDDIPPYLNAITADPGFPRSMVQGGGPLQKLLEVRCKNPVSGLIEYAQYMGQNCDFVLLNQTGPSHDPRFQMQVLLGNRRFPVAEANSKKTAKKDAAASAMKLLLKEAEVSSESCDFSDSDSMEHVTGADISPAEDPVQSPTSKYVPVGKNPISMLMEYGQKSGHSCEFLAVSQHGPSHDPRFTFQVKMGGKLFSPVVANSKKLAKQLAAEAAVRELKLESALNFSTIKPQPTSEPQDSSSRVEQCVSLPPLTVQELEAAHAAGVGDLINYLNKNAISGLLEYARSKGFAAEIKLVEQSGPAHDPKFTYQAKVGGRWFPPVSANNKKQGKQEAADAALRVLIGEAEKAARTGEFIPELPVSGSTLHDQIAMLSHQRFNSLTARIQHSLLGRKILAAIVMKKGVETLGSVVSIGTGNRCVKGEELSLKGDTVNDCHAEIISRRGFIRFLFGELMKYDSASSEESIFEESKEGRLRIKEGITFHLYISTAPCGDGALFDKSCSEQATTYTDCQHHPFFENSKQGKLRTKVENGEGTIPVESSDIVPTWDGIQHGERLRTMSCSDKILRWNVLGMQGALLSHFIDPVYLSSVTLGYLYSHGHLTRAICCRMSRDGDDFQKGLPQPFLLNHPQVGRVSVYDSTRQTGRTKESSVNWCLADDQAVEVLDGTKGKVDGPKLEVSRVSKSSLFKLFQEMCKKMKRQDLLALPSYADAKMAANTFQKAKSHFFSALEQMSYGNWIRKPLEEKSFSNAEL</sequence>
<dbReference type="SUPFAM" id="SSF46785">
    <property type="entry name" value="Winged helix' DNA-binding domain"/>
    <property type="match status" value="2"/>
</dbReference>
<dbReference type="SMART" id="SM00358">
    <property type="entry name" value="DSRM"/>
    <property type="match status" value="3"/>
</dbReference>
<dbReference type="SMART" id="SM00552">
    <property type="entry name" value="ADEAMc"/>
    <property type="match status" value="1"/>
</dbReference>
<evidence type="ECO:0000256" key="1">
    <source>
        <dbReference type="ARBA" id="ARBA00004496"/>
    </source>
</evidence>
<reference evidence="11" key="1">
    <citation type="submission" date="2021-06" db="EMBL/GenBank/DDBJ databases">
        <authorList>
            <consortium name="Wellcome Sanger Institute Data Sharing"/>
        </authorList>
    </citation>
    <scope>NUCLEOTIDE SEQUENCE [LARGE SCALE GENOMIC DNA]</scope>
</reference>
<name>A0A8C4RZA3_ERPCA</name>
<dbReference type="GO" id="GO:0031047">
    <property type="term" value="P:regulatory ncRNA-mediated gene silencing"/>
    <property type="evidence" value="ECO:0007669"/>
    <property type="project" value="UniProtKB-KW"/>
</dbReference>
<dbReference type="FunFam" id="3.30.160.20:FF:000005">
    <property type="entry name" value="Putative double-stranded RNA-specific adenosine deaminase"/>
    <property type="match status" value="3"/>
</dbReference>
<dbReference type="Ensembl" id="ENSECRT00000007374.1">
    <property type="protein sequence ID" value="ENSECRP00000007257.1"/>
    <property type="gene ID" value="ENSECRG00000004784.1"/>
</dbReference>
<keyword evidence="4 6" id="KW-0694">RNA-binding</keyword>
<dbReference type="InterPro" id="IPR002466">
    <property type="entry name" value="A_deamin"/>
</dbReference>
<dbReference type="RefSeq" id="XP_051779204.1">
    <property type="nucleotide sequence ID" value="XM_051923244.1"/>
</dbReference>
<feature type="domain" description="Z-binding" evidence="9">
    <location>
        <begin position="305"/>
        <end position="369"/>
    </location>
</feature>
<evidence type="ECO:0000259" key="8">
    <source>
        <dbReference type="PROSITE" id="PS50137"/>
    </source>
</evidence>
<evidence type="ECO:0000259" key="9">
    <source>
        <dbReference type="PROSITE" id="PS50139"/>
    </source>
</evidence>
<evidence type="ECO:0000259" key="10">
    <source>
        <dbReference type="PROSITE" id="PS50141"/>
    </source>
</evidence>
<dbReference type="CTD" id="103"/>
<dbReference type="GO" id="GO:0003726">
    <property type="term" value="F:double-stranded RNA adenosine deaminase activity"/>
    <property type="evidence" value="ECO:0007669"/>
    <property type="project" value="InterPro"/>
</dbReference>
<dbReference type="CDD" id="cd19915">
    <property type="entry name" value="DSRM_DRADA_rpt3"/>
    <property type="match status" value="1"/>
</dbReference>
<dbReference type="Pfam" id="PF00035">
    <property type="entry name" value="dsrm"/>
    <property type="match status" value="3"/>
</dbReference>
<dbReference type="RefSeq" id="XP_028650701.1">
    <property type="nucleotide sequence ID" value="XM_028794868.2"/>
</dbReference>
<proteinExistence type="predicted"/>
<dbReference type="GO" id="GO:0006382">
    <property type="term" value="P:adenosine to inosine editing"/>
    <property type="evidence" value="ECO:0007669"/>
    <property type="project" value="TreeGrafter"/>
</dbReference>
<keyword evidence="12" id="KW-1185">Reference proteome</keyword>
<reference evidence="11" key="3">
    <citation type="submission" date="2025-09" db="UniProtKB">
        <authorList>
            <consortium name="Ensembl"/>
        </authorList>
    </citation>
    <scope>IDENTIFICATION</scope>
</reference>
<dbReference type="GO" id="GO:0005730">
    <property type="term" value="C:nucleolus"/>
    <property type="evidence" value="ECO:0007669"/>
    <property type="project" value="TreeGrafter"/>
</dbReference>
<feature type="domain" description="DRBM" evidence="8">
    <location>
        <begin position="497"/>
        <end position="565"/>
    </location>
</feature>
<evidence type="ECO:0000256" key="4">
    <source>
        <dbReference type="ARBA" id="ARBA00022884"/>
    </source>
</evidence>
<feature type="region of interest" description="Disordered" evidence="7">
    <location>
        <begin position="264"/>
        <end position="302"/>
    </location>
</feature>
<dbReference type="InterPro" id="IPR042371">
    <property type="entry name" value="Z_dom"/>
</dbReference>
<dbReference type="GO" id="GO:0005737">
    <property type="term" value="C:cytoplasm"/>
    <property type="evidence" value="ECO:0007669"/>
    <property type="project" value="UniProtKB-SubCell"/>
</dbReference>
<keyword evidence="5" id="KW-0943">RNA-mediated gene silencing</keyword>
<gene>
    <name evidence="11" type="primary">adar</name>
</gene>
<evidence type="ECO:0000256" key="3">
    <source>
        <dbReference type="ARBA" id="ARBA00022737"/>
    </source>
</evidence>
<dbReference type="InterPro" id="IPR014720">
    <property type="entry name" value="dsRBD_dom"/>
</dbReference>
<keyword evidence="2" id="KW-0963">Cytoplasm</keyword>
<feature type="domain" description="A to I editase" evidence="10">
    <location>
        <begin position="870"/>
        <end position="1205"/>
    </location>
</feature>
<dbReference type="InterPro" id="IPR036388">
    <property type="entry name" value="WH-like_DNA-bd_sf"/>
</dbReference>
<comment type="subcellular location">
    <subcellularLocation>
        <location evidence="1">Cytoplasm</location>
    </subcellularLocation>
</comment>
<dbReference type="PROSITE" id="PS50139">
    <property type="entry name" value="Z_BINDING"/>
    <property type="match status" value="2"/>
</dbReference>
<dbReference type="Pfam" id="PF02137">
    <property type="entry name" value="A_deamin"/>
    <property type="match status" value="1"/>
</dbReference>
<feature type="domain" description="DRBM" evidence="8">
    <location>
        <begin position="610"/>
        <end position="678"/>
    </location>
</feature>